<organism evidence="2 3">
    <name type="scientific">Hallella mizrahii</name>
    <dbReference type="NCBI Taxonomy" id="2606637"/>
    <lineage>
        <taxon>Bacteria</taxon>
        <taxon>Pseudomonadati</taxon>
        <taxon>Bacteroidota</taxon>
        <taxon>Bacteroidia</taxon>
        <taxon>Bacteroidales</taxon>
        <taxon>Prevotellaceae</taxon>
        <taxon>Hallella</taxon>
    </lineage>
</organism>
<dbReference type="InterPro" id="IPR012337">
    <property type="entry name" value="RNaseH-like_sf"/>
</dbReference>
<protein>
    <submittedName>
        <fullName evidence="2">IS1634 family transposase</fullName>
    </submittedName>
</protein>
<evidence type="ECO:0000313" key="3">
    <source>
        <dbReference type="Proteomes" id="UP000438914"/>
    </source>
</evidence>
<dbReference type="GO" id="GO:0003677">
    <property type="term" value="F:DNA binding"/>
    <property type="evidence" value="ECO:0007669"/>
    <property type="project" value="InterPro"/>
</dbReference>
<dbReference type="PANTHER" id="PTHR34614:SF2">
    <property type="entry name" value="TRANSPOSASE IS4-LIKE DOMAIN-CONTAINING PROTEIN"/>
    <property type="match status" value="1"/>
</dbReference>
<dbReference type="GO" id="GO:0006313">
    <property type="term" value="P:DNA transposition"/>
    <property type="evidence" value="ECO:0007669"/>
    <property type="project" value="InterPro"/>
</dbReference>
<evidence type="ECO:0000313" key="2">
    <source>
        <dbReference type="EMBL" id="MST86059.1"/>
    </source>
</evidence>
<evidence type="ECO:0000259" key="1">
    <source>
        <dbReference type="Pfam" id="PF01609"/>
    </source>
</evidence>
<dbReference type="AlphaFoldDB" id="A0A7K0KJL7"/>
<dbReference type="PANTHER" id="PTHR34614">
    <property type="match status" value="1"/>
</dbReference>
<proteinExistence type="predicted"/>
<dbReference type="InterPro" id="IPR002559">
    <property type="entry name" value="Transposase_11"/>
</dbReference>
<dbReference type="Proteomes" id="UP000438914">
    <property type="component" value="Unassembled WGS sequence"/>
</dbReference>
<comment type="caution">
    <text evidence="2">The sequence shown here is derived from an EMBL/GenBank/DDBJ whole genome shotgun (WGS) entry which is preliminary data.</text>
</comment>
<reference evidence="2 3" key="1">
    <citation type="submission" date="2019-08" db="EMBL/GenBank/DDBJ databases">
        <title>In-depth cultivation of the pig gut microbiome towards novel bacterial diversity and tailored functional studies.</title>
        <authorList>
            <person name="Wylensek D."/>
            <person name="Hitch T.C.A."/>
            <person name="Clavel T."/>
        </authorList>
    </citation>
    <scope>NUCLEOTIDE SEQUENCE [LARGE SCALE GENOMIC DNA]</scope>
    <source>
        <strain evidence="2 3">LKV-178-WT-2A</strain>
    </source>
</reference>
<accession>A0A7K0KJL7</accession>
<dbReference type="NCBIfam" id="NF033559">
    <property type="entry name" value="transpos_IS1634"/>
    <property type="match status" value="1"/>
</dbReference>
<dbReference type="InterPro" id="IPR047654">
    <property type="entry name" value="IS1634_transpos"/>
</dbReference>
<feature type="domain" description="Transposase IS4-like" evidence="1">
    <location>
        <begin position="197"/>
        <end position="469"/>
    </location>
</feature>
<dbReference type="GO" id="GO:0004803">
    <property type="term" value="F:transposase activity"/>
    <property type="evidence" value="ECO:0007669"/>
    <property type="project" value="InterPro"/>
</dbReference>
<name>A0A7K0KJL7_9BACT</name>
<keyword evidence="3" id="KW-1185">Reference proteome</keyword>
<dbReference type="EMBL" id="VUNG01000091">
    <property type="protein sequence ID" value="MST86059.1"/>
    <property type="molecule type" value="Genomic_DNA"/>
</dbReference>
<gene>
    <name evidence="2" type="ORF">FYJ73_15550</name>
</gene>
<dbReference type="Pfam" id="PF01609">
    <property type="entry name" value="DDE_Tnp_1"/>
    <property type="match status" value="1"/>
</dbReference>
<dbReference type="SUPFAM" id="SSF53098">
    <property type="entry name" value="Ribonuclease H-like"/>
    <property type="match status" value="1"/>
</dbReference>
<sequence length="534" mass="61198">MFVHKKRHRSGAYSIEVLRKDRYSRKNVTVKIIGTSSNAQELLALERKAREFIDSQLGQPIPMDYHYPFEDDLESFLSGISNTQIQVIGPELIYGRLYDKIGYGGIDNEMFRHLVICRLFNPGSKLRTVEYLRQYLNKDYDVDAIYKFLDNLCFRKDKDCKKDASGKVIKPVGNDMKHDVERISYAYTKKICGGEINVVFYDMTTLYFEAAQEDDLRKTGFSKDGKHSCPQIFLGLLVTTGGNPIGYGIYEGNIHEGKTLVPMIKDLAGRHGFDHPVVIADAGLLSKKNIEDLEAEKYEYILGARVKSETAEVKEAILGMNLENGDVRCIDKANGVRLIVSMSDKRAAKDEAMRKKGLQRLEKRFQTGKLTKANVNNRGYNKYLKMDGDVSVTIDMDKFNADAAWDGIKGYVTNTKLSDTEVISNYSNLWFIERAFRMNKGDLRARPIYHRLHNRIEAHICICFTAYTIMLELERELKDANSDITLYQAGRLTKTMYQLNYKMPNSHRTKSVILQMDSKQKELYDIVLQNDAKK</sequence>